<dbReference type="GO" id="GO:0005524">
    <property type="term" value="F:ATP binding"/>
    <property type="evidence" value="ECO:0007669"/>
    <property type="project" value="UniProtKB-KW"/>
</dbReference>
<evidence type="ECO:0000313" key="4">
    <source>
        <dbReference type="Proteomes" id="UP001241056"/>
    </source>
</evidence>
<evidence type="ECO:0000259" key="2">
    <source>
        <dbReference type="Pfam" id="PF13635"/>
    </source>
</evidence>
<dbReference type="EMBL" id="JAUCDY010000001">
    <property type="protein sequence ID" value="MDM7856879.1"/>
    <property type="molecule type" value="Genomic_DNA"/>
</dbReference>
<feature type="domain" description="AAA" evidence="1">
    <location>
        <begin position="18"/>
        <end position="134"/>
    </location>
</feature>
<dbReference type="InterPro" id="IPR027417">
    <property type="entry name" value="P-loop_NTPase"/>
</dbReference>
<keyword evidence="4" id="KW-1185">Reference proteome</keyword>
<dbReference type="Pfam" id="PF13635">
    <property type="entry name" value="DUF4143"/>
    <property type="match status" value="1"/>
</dbReference>
<keyword evidence="3" id="KW-0067">ATP-binding</keyword>
<dbReference type="InterPro" id="IPR025420">
    <property type="entry name" value="DUF4143"/>
</dbReference>
<keyword evidence="3" id="KW-0547">Nucleotide-binding</keyword>
<reference evidence="3 4" key="1">
    <citation type="submission" date="2023-06" db="EMBL/GenBank/DDBJ databases">
        <title>Thiopseudomonas sp. CY1220 draft genome sequence.</title>
        <authorList>
            <person name="Zhao G."/>
            <person name="An M."/>
        </authorList>
    </citation>
    <scope>NUCLEOTIDE SEQUENCE [LARGE SCALE GENOMIC DNA]</scope>
    <source>
        <strain evidence="3 4">CY1220</strain>
    </source>
</reference>
<feature type="domain" description="DUF4143" evidence="2">
    <location>
        <begin position="195"/>
        <end position="353"/>
    </location>
</feature>
<dbReference type="InterPro" id="IPR041682">
    <property type="entry name" value="AAA_14"/>
</dbReference>
<dbReference type="PANTHER" id="PTHR43566">
    <property type="entry name" value="CONSERVED PROTEIN"/>
    <property type="match status" value="1"/>
</dbReference>
<dbReference type="PANTHER" id="PTHR43566:SF2">
    <property type="entry name" value="DUF4143 DOMAIN-CONTAINING PROTEIN"/>
    <property type="match status" value="1"/>
</dbReference>
<organism evidence="3 4">
    <name type="scientific">Thiopseudomonas acetoxidans</name>
    <dbReference type="NCBI Taxonomy" id="3041622"/>
    <lineage>
        <taxon>Bacteria</taxon>
        <taxon>Pseudomonadati</taxon>
        <taxon>Pseudomonadota</taxon>
        <taxon>Gammaproteobacteria</taxon>
        <taxon>Pseudomonadales</taxon>
        <taxon>Pseudomonadaceae</taxon>
        <taxon>Thiopseudomonas</taxon>
    </lineage>
</organism>
<evidence type="ECO:0000259" key="1">
    <source>
        <dbReference type="Pfam" id="PF13173"/>
    </source>
</evidence>
<proteinExistence type="predicted"/>
<sequence length="406" mass="46686">MYIPRHLHNRLRTLMQQFPAVLVTGPRQVGKSTLLQHVAQDYVYVSFDDPLLLAQAKQEPQLFLLNYPENVILDEVQYAPELFSLLKLAIDKQQRNGQFLLSGSQAFELMQNVSETLAGRVAILKLSGLSLREIEQNDFALPFIPSAAYLQQREQCPLKVDALWQTIHQGYMPRLYQQETDWHTYYASYVATYIERDVRHIANVSSSLDFTRFMVAIAARSGELLNYNKVAQDVGVSVDTIKRWVNILQTSGIIYLLQPYANNHLKRAIKTPKVYMLDTGLMAWLTKWLTPETIQQGAKSGQFFETFVVSEIIKSFYHQGKEPPLYFYRDNDQKEIDLIIEDGRTLYPIEIKSTANPTKKMAKAFDVLRNHLPADELTIAHGTLINQYPQKLWLAENLVALPLTYL</sequence>
<comment type="caution">
    <text evidence="3">The sequence shown here is derived from an EMBL/GenBank/DDBJ whole genome shotgun (WGS) entry which is preliminary data.</text>
</comment>
<name>A0ABT7SLH8_9GAMM</name>
<protein>
    <submittedName>
        <fullName evidence="3">ATP-binding protein</fullName>
    </submittedName>
</protein>
<accession>A0ABT7SLH8</accession>
<dbReference type="SUPFAM" id="SSF52540">
    <property type="entry name" value="P-loop containing nucleoside triphosphate hydrolases"/>
    <property type="match status" value="1"/>
</dbReference>
<gene>
    <name evidence="3" type="ORF">QEZ41_01085</name>
</gene>
<dbReference type="Proteomes" id="UP001241056">
    <property type="component" value="Unassembled WGS sequence"/>
</dbReference>
<dbReference type="RefSeq" id="WP_289409509.1">
    <property type="nucleotide sequence ID" value="NZ_JAUCDY010000001.1"/>
</dbReference>
<evidence type="ECO:0000313" key="3">
    <source>
        <dbReference type="EMBL" id="MDM7856879.1"/>
    </source>
</evidence>
<dbReference type="Pfam" id="PF13173">
    <property type="entry name" value="AAA_14"/>
    <property type="match status" value="1"/>
</dbReference>